<proteinExistence type="predicted"/>
<evidence type="ECO:0000313" key="3">
    <source>
        <dbReference type="Proteomes" id="UP000006512"/>
    </source>
</evidence>
<dbReference type="OrthoDB" id="7173933at2"/>
<keyword evidence="1" id="KW-1133">Transmembrane helix</keyword>
<feature type="transmembrane region" description="Helical" evidence="1">
    <location>
        <begin position="12"/>
        <end position="33"/>
    </location>
</feature>
<protein>
    <submittedName>
        <fullName evidence="2">Putative membrane protein</fullName>
    </submittedName>
</protein>
<name>F4QH44_9CAUL</name>
<reference evidence="3" key="1">
    <citation type="submission" date="2011-03" db="EMBL/GenBank/DDBJ databases">
        <title>Draft genome sequence of Brevundimonas diminuta.</title>
        <authorList>
            <person name="Brown P.J.B."/>
            <person name="Buechlein A."/>
            <person name="Hemmerich C."/>
            <person name="Brun Y.V."/>
        </authorList>
    </citation>
    <scope>NUCLEOTIDE SEQUENCE [LARGE SCALE GENOMIC DNA]</scope>
    <source>
        <strain evidence="3">C19</strain>
    </source>
</reference>
<organism evidence="2 3">
    <name type="scientific">Asticcacaulis biprosthecium C19</name>
    <dbReference type="NCBI Taxonomy" id="715226"/>
    <lineage>
        <taxon>Bacteria</taxon>
        <taxon>Pseudomonadati</taxon>
        <taxon>Pseudomonadota</taxon>
        <taxon>Alphaproteobacteria</taxon>
        <taxon>Caulobacterales</taxon>
        <taxon>Caulobacteraceae</taxon>
        <taxon>Asticcacaulis</taxon>
    </lineage>
</organism>
<accession>F4QH44</accession>
<keyword evidence="1" id="KW-0472">Membrane</keyword>
<keyword evidence="1" id="KW-0812">Transmembrane</keyword>
<keyword evidence="3" id="KW-1185">Reference proteome</keyword>
<feature type="transmembrane region" description="Helical" evidence="1">
    <location>
        <begin position="39"/>
        <end position="58"/>
    </location>
</feature>
<dbReference type="Proteomes" id="UP000006512">
    <property type="component" value="Unassembled WGS sequence"/>
</dbReference>
<dbReference type="RefSeq" id="WP_006271760.1">
    <property type="nucleotide sequence ID" value="NZ_GL883077.1"/>
</dbReference>
<dbReference type="AlphaFoldDB" id="F4QH44"/>
<evidence type="ECO:0000256" key="1">
    <source>
        <dbReference type="SAM" id="Phobius"/>
    </source>
</evidence>
<gene>
    <name evidence="2" type="ORF">ABI_10180</name>
</gene>
<dbReference type="EMBL" id="GL883077">
    <property type="protein sequence ID" value="EGF92581.1"/>
    <property type="molecule type" value="Genomic_DNA"/>
</dbReference>
<dbReference type="STRING" id="715226.ABI_10180"/>
<sequence length="67" mass="7899">MTLVEKLVKPKRLIIAGCIMSLVLTVAIAVEYYTNFDTIRYVRTAFYFLVLEYIWASVRREFFDGKI</sequence>
<dbReference type="HOGENOM" id="CLU_2803181_0_0_5"/>
<evidence type="ECO:0000313" key="2">
    <source>
        <dbReference type="EMBL" id="EGF92581.1"/>
    </source>
</evidence>